<dbReference type="Pfam" id="PF00106">
    <property type="entry name" value="adh_short"/>
    <property type="match status" value="1"/>
</dbReference>
<accession>A0ABW4L0G6</accession>
<dbReference type="Proteomes" id="UP001597277">
    <property type="component" value="Unassembled WGS sequence"/>
</dbReference>
<dbReference type="Gene3D" id="3.40.50.720">
    <property type="entry name" value="NAD(P)-binding Rossmann-like Domain"/>
    <property type="match status" value="1"/>
</dbReference>
<evidence type="ECO:0000256" key="2">
    <source>
        <dbReference type="ARBA" id="ARBA00023002"/>
    </source>
</evidence>
<proteinExistence type="inferred from homology"/>
<gene>
    <name evidence="4" type="ORF">ACFSE6_04555</name>
</gene>
<dbReference type="PANTHER" id="PTHR24320:SF148">
    <property type="entry name" value="NAD(P)-BINDING ROSSMANN-FOLD SUPERFAMILY PROTEIN"/>
    <property type="match status" value="1"/>
</dbReference>
<comment type="caution">
    <text evidence="4">The sequence shown here is derived from an EMBL/GenBank/DDBJ whole genome shotgun (WGS) entry which is preliminary data.</text>
</comment>
<protein>
    <submittedName>
        <fullName evidence="4">SDR family NAD(P)-dependent oxidoreductase</fullName>
    </submittedName>
</protein>
<evidence type="ECO:0000256" key="1">
    <source>
        <dbReference type="ARBA" id="ARBA00006484"/>
    </source>
</evidence>
<evidence type="ECO:0000313" key="5">
    <source>
        <dbReference type="Proteomes" id="UP001597277"/>
    </source>
</evidence>
<feature type="region of interest" description="Disordered" evidence="3">
    <location>
        <begin position="299"/>
        <end position="341"/>
    </location>
</feature>
<dbReference type="RefSeq" id="WP_388002659.1">
    <property type="nucleotide sequence ID" value="NZ_JBHUEE010000002.1"/>
</dbReference>
<dbReference type="InterPro" id="IPR002347">
    <property type="entry name" value="SDR_fam"/>
</dbReference>
<dbReference type="SUPFAM" id="SSF51735">
    <property type="entry name" value="NAD(P)-binding Rossmann-fold domains"/>
    <property type="match status" value="1"/>
</dbReference>
<evidence type="ECO:0000256" key="3">
    <source>
        <dbReference type="SAM" id="MobiDB-lite"/>
    </source>
</evidence>
<name>A0ABW4L0G6_9MICO</name>
<dbReference type="EMBL" id="JBHUEE010000002">
    <property type="protein sequence ID" value="MFD1717093.1"/>
    <property type="molecule type" value="Genomic_DNA"/>
</dbReference>
<evidence type="ECO:0000313" key="4">
    <source>
        <dbReference type="EMBL" id="MFD1717093.1"/>
    </source>
</evidence>
<keyword evidence="2" id="KW-0560">Oxidoreductase</keyword>
<reference evidence="5" key="1">
    <citation type="journal article" date="2019" name="Int. J. Syst. Evol. Microbiol.">
        <title>The Global Catalogue of Microorganisms (GCM) 10K type strain sequencing project: providing services to taxonomists for standard genome sequencing and annotation.</title>
        <authorList>
            <consortium name="The Broad Institute Genomics Platform"/>
            <consortium name="The Broad Institute Genome Sequencing Center for Infectious Disease"/>
            <person name="Wu L."/>
            <person name="Ma J."/>
        </authorList>
    </citation>
    <scope>NUCLEOTIDE SEQUENCE [LARGE SCALE GENOMIC DNA]</scope>
    <source>
        <strain evidence="5">JCM 17130</strain>
    </source>
</reference>
<dbReference type="PANTHER" id="PTHR24320">
    <property type="entry name" value="RETINOL DEHYDROGENASE"/>
    <property type="match status" value="1"/>
</dbReference>
<organism evidence="4 5">
    <name type="scientific">Georgenia deserti</name>
    <dbReference type="NCBI Taxonomy" id="2093781"/>
    <lineage>
        <taxon>Bacteria</taxon>
        <taxon>Bacillati</taxon>
        <taxon>Actinomycetota</taxon>
        <taxon>Actinomycetes</taxon>
        <taxon>Micrococcales</taxon>
        <taxon>Bogoriellaceae</taxon>
        <taxon>Georgenia</taxon>
    </lineage>
</organism>
<keyword evidence="5" id="KW-1185">Reference proteome</keyword>
<comment type="similarity">
    <text evidence="1">Belongs to the short-chain dehydrogenases/reductases (SDR) family.</text>
</comment>
<sequence length="341" mass="35924">MNTIVMTGGTSGLGAVAVRHISAAPQTRLLLGARNAPPDGVESVPLDLASLEAVRSFAATVIDRLDGAAIDTLVLNAGTLRPDADGRTTDGYETTFTVNHLAQYLLLRLLLDHLRRGAVVVATTSGTHDPTEGAGLPLPRHADPYLLAHPEHEPEQFRGAEPDGPAVAGRRAYTASKLCTVLTVRALKVLPQLRSRDLVGVAYCPGQTPGTGLAREMPRAMRTAWRVLGRPVGVLVPRLNTPAAAGRALADLALGDVRPPAEEYYAALRRGHLVWKAPSELARRDDVVRALWDGSAELAGLATAPGSADGTERSGQGTRPAGQDPSGSTTDRSPGRPTRRS</sequence>
<dbReference type="InterPro" id="IPR036291">
    <property type="entry name" value="NAD(P)-bd_dom_sf"/>
</dbReference>